<keyword evidence="2" id="KW-1185">Reference proteome</keyword>
<reference evidence="2" key="1">
    <citation type="submission" date="2016-01" db="EMBL/GenBank/DDBJ databases">
        <title>Draft genome of Chromobacterium sp. F49.</title>
        <authorList>
            <person name="Hong K.W."/>
        </authorList>
    </citation>
    <scope>NUCLEOTIDE SEQUENCE [LARGE SCALE GENOMIC DNA]</scope>
    <source>
        <strain evidence="2">P7IIIA</strain>
    </source>
</reference>
<accession>A0A161RUN8</accession>
<protein>
    <submittedName>
        <fullName evidence="1">Uncharacterized protein</fullName>
    </submittedName>
</protein>
<proteinExistence type="predicted"/>
<dbReference type="AlphaFoldDB" id="A0A161RUN8"/>
<name>A0A161RUN8_9BACL</name>
<dbReference type="Proteomes" id="UP000076567">
    <property type="component" value="Unassembled WGS sequence"/>
</dbReference>
<organism evidence="1 2">
    <name type="scientific">Fictibacillus phosphorivorans</name>
    <dbReference type="NCBI Taxonomy" id="1221500"/>
    <lineage>
        <taxon>Bacteria</taxon>
        <taxon>Bacillati</taxon>
        <taxon>Bacillota</taxon>
        <taxon>Bacilli</taxon>
        <taxon>Bacillales</taxon>
        <taxon>Fictibacillaceae</taxon>
        <taxon>Fictibacillus</taxon>
    </lineage>
</organism>
<dbReference type="RefSeq" id="WP_066238403.1">
    <property type="nucleotide sequence ID" value="NZ_LRFC01000006.1"/>
</dbReference>
<dbReference type="OrthoDB" id="2929304at2"/>
<dbReference type="EMBL" id="LRFC01000006">
    <property type="protein sequence ID" value="KZE67966.1"/>
    <property type="molecule type" value="Genomic_DNA"/>
</dbReference>
<evidence type="ECO:0000313" key="1">
    <source>
        <dbReference type="EMBL" id="KZE67966.1"/>
    </source>
</evidence>
<evidence type="ECO:0000313" key="2">
    <source>
        <dbReference type="Proteomes" id="UP000076567"/>
    </source>
</evidence>
<gene>
    <name evidence="1" type="ORF">AWM68_17490</name>
</gene>
<sequence>MRESYQTTDKKFRFGKHAIKITSYHLTEHRAGVRVEVRRFTRTQTVEIDLLIGDDSLLLKRIYRRKAIQNATKKQVDIVVNEMIEYAKEKRLIKVHA</sequence>
<comment type="caution">
    <text evidence="1">The sequence shown here is derived from an EMBL/GenBank/DDBJ whole genome shotgun (WGS) entry which is preliminary data.</text>
</comment>